<evidence type="ECO:0000259" key="3">
    <source>
        <dbReference type="Pfam" id="PF16561"/>
    </source>
</evidence>
<name>A0AAD4TEQ5_9MAGN</name>
<dbReference type="Pfam" id="PF16561">
    <property type="entry name" value="AMPK1_CBM"/>
    <property type="match status" value="1"/>
</dbReference>
<comment type="caution">
    <text evidence="4">The sequence shown here is derived from an EMBL/GenBank/DDBJ whole genome shotgun (WGS) entry which is preliminary data.</text>
</comment>
<protein>
    <recommendedName>
        <fullName evidence="3">AMP-activated protein kinase glycogen-binding domain-containing protein</fullName>
    </recommendedName>
</protein>
<feature type="compositionally biased region" description="Basic and acidic residues" evidence="2">
    <location>
        <begin position="247"/>
        <end position="265"/>
    </location>
</feature>
<accession>A0AAD4TEQ5</accession>
<dbReference type="Gene3D" id="2.60.40.10">
    <property type="entry name" value="Immunoglobulins"/>
    <property type="match status" value="1"/>
</dbReference>
<evidence type="ECO:0000313" key="5">
    <source>
        <dbReference type="Proteomes" id="UP001202328"/>
    </source>
</evidence>
<dbReference type="InterPro" id="IPR013783">
    <property type="entry name" value="Ig-like_fold"/>
</dbReference>
<feature type="coiled-coil region" evidence="1">
    <location>
        <begin position="377"/>
        <end position="422"/>
    </location>
</feature>
<dbReference type="InterPro" id="IPR014756">
    <property type="entry name" value="Ig_E-set"/>
</dbReference>
<dbReference type="Proteomes" id="UP001202328">
    <property type="component" value="Unassembled WGS sequence"/>
</dbReference>
<dbReference type="GO" id="GO:0009507">
    <property type="term" value="C:chloroplast"/>
    <property type="evidence" value="ECO:0007669"/>
    <property type="project" value="UniProtKB-ARBA"/>
</dbReference>
<evidence type="ECO:0000313" key="4">
    <source>
        <dbReference type="EMBL" id="KAI3953943.1"/>
    </source>
</evidence>
<dbReference type="InterPro" id="IPR032640">
    <property type="entry name" value="AMPK1_CBM"/>
</dbReference>
<feature type="domain" description="AMP-activated protein kinase glycogen-binding" evidence="3">
    <location>
        <begin position="430"/>
        <end position="505"/>
    </location>
</feature>
<evidence type="ECO:0000256" key="2">
    <source>
        <dbReference type="SAM" id="MobiDB-lite"/>
    </source>
</evidence>
<gene>
    <name evidence="4" type="ORF">MKW98_017767</name>
</gene>
<dbReference type="PANTHER" id="PTHR47434:SF1">
    <property type="entry name" value="PROTEIN PTST HOMOLOG 2, CHLOROPLASTIC"/>
    <property type="match status" value="1"/>
</dbReference>
<sequence>MSPLIIRTNFSTSFFVSPHYLTRNRQSLSLNLVSMKPIGSLGFGNTLLLLNRGNGANSGSVLFKVKCKGLERNEGDDTNLEKEILEFMRNSKNLNVFPTKKDLIESGRNDLVEAIEKQRGWLSLGWDLDNQENEEVSIQANEEDFSDGVLENDCRMFQQRFDRGEENDSLSGIDEVGTSGRAMQMEVESKSGIEGILSRLDRERVLAYGIGTGHVKNNGRNQSISNGSGHDRESRSTPLNSSNGILDDSKGTDSRRGPFTDHDSMRTSLQSDMRARGAQTRGLSEIEMEAAEGREHFPCDDVMVTRNIRTTDYGSKDFDEKQIRSRLQHLELELSSALSVLSSKAELADIVSHEGSRTLPEETHELSDAWEFQETEIMRARDKLRSTRAKLAVLEGRMSLAIIEARKIVEVKQKKIDEARKALFHLRSACIVWPSSGSEVLLTGSFDGWSSKRKMEKSTSGIFSLSLKLYPGRYEFKFIVDGEWKTDPLRPIVNSNGHENNLLIIS</sequence>
<reference evidence="4" key="1">
    <citation type="submission" date="2022-04" db="EMBL/GenBank/DDBJ databases">
        <title>A functionally conserved STORR gene fusion in Papaver species that diverged 16.8 million years ago.</title>
        <authorList>
            <person name="Catania T."/>
        </authorList>
    </citation>
    <scope>NUCLEOTIDE SEQUENCE</scope>
    <source>
        <strain evidence="4">S-188037</strain>
    </source>
</reference>
<evidence type="ECO:0000256" key="1">
    <source>
        <dbReference type="SAM" id="Coils"/>
    </source>
</evidence>
<keyword evidence="1" id="KW-0175">Coiled coil</keyword>
<feature type="compositionally biased region" description="Polar residues" evidence="2">
    <location>
        <begin position="218"/>
        <end position="228"/>
    </location>
</feature>
<dbReference type="PANTHER" id="PTHR47434">
    <property type="entry name" value="PROTEIN PTST HOMOLOG 3, CHLOROPLASTIC"/>
    <property type="match status" value="1"/>
</dbReference>
<dbReference type="AlphaFoldDB" id="A0AAD4TEQ5"/>
<dbReference type="EMBL" id="JAJJMB010002020">
    <property type="protein sequence ID" value="KAI3953943.1"/>
    <property type="molecule type" value="Genomic_DNA"/>
</dbReference>
<proteinExistence type="predicted"/>
<keyword evidence="5" id="KW-1185">Reference proteome</keyword>
<dbReference type="SUPFAM" id="SSF81296">
    <property type="entry name" value="E set domains"/>
    <property type="match status" value="1"/>
</dbReference>
<organism evidence="4 5">
    <name type="scientific">Papaver atlanticum</name>
    <dbReference type="NCBI Taxonomy" id="357466"/>
    <lineage>
        <taxon>Eukaryota</taxon>
        <taxon>Viridiplantae</taxon>
        <taxon>Streptophyta</taxon>
        <taxon>Embryophyta</taxon>
        <taxon>Tracheophyta</taxon>
        <taxon>Spermatophyta</taxon>
        <taxon>Magnoliopsida</taxon>
        <taxon>Ranunculales</taxon>
        <taxon>Papaveraceae</taxon>
        <taxon>Papaveroideae</taxon>
        <taxon>Papaver</taxon>
    </lineage>
</organism>
<dbReference type="CDD" id="cd02859">
    <property type="entry name" value="E_set_AMPKbeta_like_N"/>
    <property type="match status" value="1"/>
</dbReference>
<feature type="region of interest" description="Disordered" evidence="2">
    <location>
        <begin position="212"/>
        <end position="281"/>
    </location>
</feature>